<accession>A0A7G1KL89</accession>
<sequence>MSRRITELQSPEIRSFLTGIRSSWFRLATLQRYDFDSEAEPMREYLRTGRIDNLPDTFLRVISGHAAAGRVLQRVFVVREPLGDYLRFALAAFEQCVEAGEDIRVLPVPAGPWPADLPEGFDYWLFDDTALWSMEFDADDRFVATQELTNPALLAQCRRWRDIAVARSVPLRAYLSRGAAAVGARTSSAPQ</sequence>
<dbReference type="KEGG" id="nwl:NWFMUON74_36800"/>
<evidence type="ECO:0000313" key="2">
    <source>
        <dbReference type="EMBL" id="BCK55908.1"/>
    </source>
</evidence>
<keyword evidence="3" id="KW-1185">Reference proteome</keyword>
<feature type="domain" description="DUF6879" evidence="1">
    <location>
        <begin position="12"/>
        <end position="175"/>
    </location>
</feature>
<protein>
    <recommendedName>
        <fullName evidence="1">DUF6879 domain-containing protein</fullName>
    </recommendedName>
</protein>
<reference evidence="2 3" key="1">
    <citation type="submission" date="2020-08" db="EMBL/GenBank/DDBJ databases">
        <title>Genome Sequencing of Nocardia wallacei strain FMUON74 and assembly.</title>
        <authorList>
            <person name="Toyokawa M."/>
            <person name="Uesaka K."/>
        </authorList>
    </citation>
    <scope>NUCLEOTIDE SEQUENCE [LARGE SCALE GENOMIC DNA]</scope>
    <source>
        <strain evidence="2 3">FMUON74</strain>
    </source>
</reference>
<organism evidence="2 3">
    <name type="scientific">Nocardia wallacei</name>
    <dbReference type="NCBI Taxonomy" id="480035"/>
    <lineage>
        <taxon>Bacteria</taxon>
        <taxon>Bacillati</taxon>
        <taxon>Actinomycetota</taxon>
        <taxon>Actinomycetes</taxon>
        <taxon>Mycobacteriales</taxon>
        <taxon>Nocardiaceae</taxon>
        <taxon>Nocardia</taxon>
    </lineage>
</organism>
<evidence type="ECO:0000259" key="1">
    <source>
        <dbReference type="Pfam" id="PF21806"/>
    </source>
</evidence>
<dbReference type="Pfam" id="PF21806">
    <property type="entry name" value="DUF6879"/>
    <property type="match status" value="1"/>
</dbReference>
<dbReference type="AlphaFoldDB" id="A0A7G1KL89"/>
<dbReference type="Proteomes" id="UP000516173">
    <property type="component" value="Chromosome"/>
</dbReference>
<proteinExistence type="predicted"/>
<dbReference type="EMBL" id="AP023396">
    <property type="protein sequence ID" value="BCK55908.1"/>
    <property type="molecule type" value="Genomic_DNA"/>
</dbReference>
<evidence type="ECO:0000313" key="3">
    <source>
        <dbReference type="Proteomes" id="UP000516173"/>
    </source>
</evidence>
<dbReference type="RefSeq" id="WP_187683077.1">
    <property type="nucleotide sequence ID" value="NZ_AP023396.1"/>
</dbReference>
<dbReference type="GeneID" id="80348203"/>
<dbReference type="InterPro" id="IPR049244">
    <property type="entry name" value="DUF6879"/>
</dbReference>
<name>A0A7G1KL89_9NOCA</name>
<gene>
    <name evidence="2" type="ORF">NWFMUON74_36800</name>
</gene>